<feature type="domain" description="Glycoside hydrolase family 2 catalytic" evidence="1">
    <location>
        <begin position="114"/>
        <end position="235"/>
    </location>
</feature>
<evidence type="ECO:0000313" key="3">
    <source>
        <dbReference type="Proteomes" id="UP001500936"/>
    </source>
</evidence>
<reference evidence="3" key="1">
    <citation type="journal article" date="2019" name="Int. J. Syst. Evol. Microbiol.">
        <title>The Global Catalogue of Microorganisms (GCM) 10K type strain sequencing project: providing services to taxonomists for standard genome sequencing and annotation.</title>
        <authorList>
            <consortium name="The Broad Institute Genomics Platform"/>
            <consortium name="The Broad Institute Genome Sequencing Center for Infectious Disease"/>
            <person name="Wu L."/>
            <person name="Ma J."/>
        </authorList>
    </citation>
    <scope>NUCLEOTIDE SEQUENCE [LARGE SCALE GENOMIC DNA]</scope>
    <source>
        <strain evidence="3">JCM 17925</strain>
    </source>
</reference>
<dbReference type="Gene3D" id="3.20.20.80">
    <property type="entry name" value="Glycosidases"/>
    <property type="match status" value="1"/>
</dbReference>
<organism evidence="2 3">
    <name type="scientific">Nibrella viscosa</name>
    <dbReference type="NCBI Taxonomy" id="1084524"/>
    <lineage>
        <taxon>Bacteria</taxon>
        <taxon>Pseudomonadati</taxon>
        <taxon>Bacteroidota</taxon>
        <taxon>Cytophagia</taxon>
        <taxon>Cytophagales</taxon>
        <taxon>Spirosomataceae</taxon>
        <taxon>Nibrella</taxon>
    </lineage>
</organism>
<name>A0ABP8KD35_9BACT</name>
<proteinExistence type="predicted"/>
<evidence type="ECO:0000313" key="2">
    <source>
        <dbReference type="EMBL" id="GAA4403953.1"/>
    </source>
</evidence>
<dbReference type="InterPro" id="IPR051913">
    <property type="entry name" value="GH2_Domain-Containing"/>
</dbReference>
<dbReference type="InterPro" id="IPR006103">
    <property type="entry name" value="Glyco_hydro_2_cat"/>
</dbReference>
<dbReference type="PANTHER" id="PTHR42732">
    <property type="entry name" value="BETA-GALACTOSIDASE"/>
    <property type="match status" value="1"/>
</dbReference>
<dbReference type="InterPro" id="IPR017853">
    <property type="entry name" value="GH"/>
</dbReference>
<sequence length="447" mass="51073">MVTFKKTIFRQALLILLYVMGCQSQDRPVYRAGKQARTVTIQQDASGFSLYRNGQPYYIRGAGGYTYYDRLKAMGGNSIRVWDTSDADRILDQANEQGLTVMLGIWIVREKEGFNYFSQEAVAQLKERVRKEVLRYRNHPALLMWCIGNEIDFGLFNIKAWRVINEIAAIVHELDPNHPTTTTLIDVSPRVVRLLKEECPHIDLPSINSYRALPFFAENLQQSGWDGPYIVTEFGPPGAWESEKHTDWNIPVELTSSQKAEFIKERYTNDILGNASRCLGSYIFFWGQKQECTPTWFSLFTKSGEKTASADMMQYLWSGQWPVNRAPHLMSVRLQAADNTPANRLRPGQTYSAQVLVNDPEGDPLRYYWEVLPESDWRDLDGSVEKEVKPTPVDNVLITNNNAEIQLTGNLNPGPYRLFVYVYDDKGSVATANVPFLAEQVSEPRTR</sequence>
<dbReference type="EMBL" id="BAABHB010000003">
    <property type="protein sequence ID" value="GAA4403953.1"/>
    <property type="molecule type" value="Genomic_DNA"/>
</dbReference>
<dbReference type="GO" id="GO:0016787">
    <property type="term" value="F:hydrolase activity"/>
    <property type="evidence" value="ECO:0007669"/>
    <property type="project" value="UniProtKB-KW"/>
</dbReference>
<keyword evidence="2" id="KW-0378">Hydrolase</keyword>
<keyword evidence="3" id="KW-1185">Reference proteome</keyword>
<dbReference type="Pfam" id="PF02836">
    <property type="entry name" value="Glyco_hydro_2_C"/>
    <property type="match status" value="1"/>
</dbReference>
<dbReference type="SUPFAM" id="SSF51445">
    <property type="entry name" value="(Trans)glycosidases"/>
    <property type="match status" value="1"/>
</dbReference>
<accession>A0ABP8KD35</accession>
<comment type="caution">
    <text evidence="2">The sequence shown here is derived from an EMBL/GenBank/DDBJ whole genome shotgun (WGS) entry which is preliminary data.</text>
</comment>
<evidence type="ECO:0000259" key="1">
    <source>
        <dbReference type="Pfam" id="PF02836"/>
    </source>
</evidence>
<gene>
    <name evidence="2" type="ORF">GCM10023187_20510</name>
</gene>
<dbReference type="PANTHER" id="PTHR42732:SF1">
    <property type="entry name" value="BETA-MANNOSIDASE"/>
    <property type="match status" value="1"/>
</dbReference>
<dbReference type="Proteomes" id="UP001500936">
    <property type="component" value="Unassembled WGS sequence"/>
</dbReference>
<protein>
    <submittedName>
        <fullName evidence="2">Glycoside hydrolase family 2 TIM barrel-domain containing protein</fullName>
    </submittedName>
</protein>